<evidence type="ECO:0000256" key="1">
    <source>
        <dbReference type="ARBA" id="ARBA00009986"/>
    </source>
</evidence>
<feature type="binding site" description="covalent" evidence="8">
    <location>
        <position position="284"/>
    </location>
    <ligand>
        <name>NAD(+)</name>
        <dbReference type="ChEBI" id="CHEBI:57540"/>
    </ligand>
</feature>
<evidence type="ECO:0000313" key="13">
    <source>
        <dbReference type="Proteomes" id="UP000217211"/>
    </source>
</evidence>
<proteinExistence type="inferred from homology"/>
<dbReference type="KEGG" id="esj:SJ05684_c05700"/>
<comment type="subunit">
    <text evidence="8">Dimer of dimers.</text>
</comment>
<evidence type="ECO:0000256" key="4">
    <source>
        <dbReference type="ARBA" id="ARBA00022958"/>
    </source>
</evidence>
<dbReference type="FunFam" id="3.40.309.10:FF:000012">
    <property type="entry name" value="Betaine aldehyde dehydrogenase"/>
    <property type="match status" value="1"/>
</dbReference>
<keyword evidence="7 8" id="KW-0558">Oxidation</keyword>
<dbReference type="GO" id="GO:0008802">
    <property type="term" value="F:betaine-aldehyde dehydrogenase (NAD+) activity"/>
    <property type="evidence" value="ECO:0007669"/>
    <property type="project" value="UniProtKB-UniRule"/>
</dbReference>
<dbReference type="Gene3D" id="3.40.605.10">
    <property type="entry name" value="Aldehyde Dehydrogenase, Chain A, domain 1"/>
    <property type="match status" value="1"/>
</dbReference>
<feature type="active site" description="Charge relay system" evidence="8">
    <location>
        <position position="461"/>
    </location>
</feature>
<dbReference type="Proteomes" id="UP000217211">
    <property type="component" value="Chromosome"/>
</dbReference>
<evidence type="ECO:0000256" key="6">
    <source>
        <dbReference type="ARBA" id="ARBA00023027"/>
    </source>
</evidence>
<evidence type="ECO:0000256" key="8">
    <source>
        <dbReference type="HAMAP-Rule" id="MF_00804"/>
    </source>
</evidence>
<sequence length="487" mass="51855">MRAQPKASHFIDGEYVEDAAGTVIESIYPATGEVIARLHAATPAIVERAIAAARRAQPEWAAMSPTARGRILKRAADIMRERNRELSELETLDTGKPIQETIVADPTSGADSLEFFGGVAAAALNGDYIPLGGDFAYTKRVPLGVCVGIGAWNYPQQIACWKGAPALVAGNAMVFKPSENTPLGALKIAEILIEAGLPKGLFNVIQGDRSTGPLLVNHKDVAKVSLTGSVPTGRKVYEAAAAGLRHVTMELGGKSPLIVFDDADLESAIGGAMLGNFYSTGQVCSNGTRVFVQKKIKEAFLARLKERTEAIVIGDPMDEATQLGPMVSKAQRDKVLSYTEKGKAEGARLVTGGGIPNHVSGEGTYIQPTVFADVTDEMTIAREEIFGPVMCVLDFDDEAEVVARANATEFGLSAGVFTADLTRAHRVVDRLEAGTLWINTYNLCPVEIPFGGSKQSGFGRENSVAALNHYTELKTVYVGMGPVEAPY</sequence>
<evidence type="ECO:0000256" key="2">
    <source>
        <dbReference type="ARBA" id="ARBA00022723"/>
    </source>
</evidence>
<feature type="binding site" evidence="8">
    <location>
        <position position="26"/>
    </location>
    <ligand>
        <name>K(+)</name>
        <dbReference type="ChEBI" id="CHEBI:29103"/>
        <label>1</label>
    </ligand>
</feature>
<dbReference type="NCBIfam" id="TIGR01804">
    <property type="entry name" value="BADH"/>
    <property type="match status" value="1"/>
</dbReference>
<dbReference type="PANTHER" id="PTHR11699">
    <property type="entry name" value="ALDEHYDE DEHYDROGENASE-RELATED"/>
    <property type="match status" value="1"/>
</dbReference>
<feature type="binding site" evidence="8">
    <location>
        <begin position="176"/>
        <end position="179"/>
    </location>
    <ligand>
        <name>NAD(+)</name>
        <dbReference type="ChEBI" id="CHEBI:57540"/>
    </ligand>
</feature>
<keyword evidence="5 8" id="KW-0560">Oxidoreductase</keyword>
<feature type="binding site" evidence="8">
    <location>
        <begin position="150"/>
        <end position="152"/>
    </location>
    <ligand>
        <name>NAD(+)</name>
        <dbReference type="ChEBI" id="CHEBI:57540"/>
    </ligand>
</feature>
<evidence type="ECO:0000259" key="11">
    <source>
        <dbReference type="Pfam" id="PF00171"/>
    </source>
</evidence>
<feature type="binding site" evidence="8">
    <location>
        <position position="27"/>
    </location>
    <ligand>
        <name>K(+)</name>
        <dbReference type="ChEBI" id="CHEBI:29103"/>
        <label>1</label>
    </ligand>
</feature>
<dbReference type="InterPro" id="IPR029510">
    <property type="entry name" value="Ald_DH_CS_GLU"/>
</dbReference>
<dbReference type="PROSITE" id="PS00070">
    <property type="entry name" value="ALDEHYDE_DEHYDR_CYS"/>
    <property type="match status" value="1"/>
</dbReference>
<dbReference type="InterPro" id="IPR016163">
    <property type="entry name" value="Ald_DH_C"/>
</dbReference>
<feature type="active site" evidence="9">
    <location>
        <position position="250"/>
    </location>
</feature>
<feature type="binding site" evidence="8">
    <location>
        <position position="384"/>
    </location>
    <ligand>
        <name>NAD(+)</name>
        <dbReference type="ChEBI" id="CHEBI:57540"/>
    </ligand>
</feature>
<dbReference type="GO" id="GO:0019285">
    <property type="term" value="P:glycine betaine biosynthetic process from choline"/>
    <property type="evidence" value="ECO:0007669"/>
    <property type="project" value="UniProtKB-UniRule"/>
</dbReference>
<reference evidence="12 13" key="1">
    <citation type="submission" date="2017-08" db="EMBL/GenBank/DDBJ databases">
        <title>Multipartite genome sequences of Sinorhizobium species nodulating soybeans.</title>
        <authorList>
            <person name="Tian C.F."/>
        </authorList>
    </citation>
    <scope>NUCLEOTIDE SEQUENCE [LARGE SCALE GENOMIC DNA]</scope>
    <source>
        <strain evidence="12 13">CCBAU 05684</strain>
    </source>
</reference>
<dbReference type="EMBL" id="CP023067">
    <property type="protein sequence ID" value="ASY62034.1"/>
    <property type="molecule type" value="Genomic_DNA"/>
</dbReference>
<comment type="cofactor">
    <cofactor evidence="8">
        <name>K(+)</name>
        <dbReference type="ChEBI" id="CHEBI:29103"/>
    </cofactor>
    <text evidence="8">Binds 2 potassium ions per subunit.</text>
</comment>
<comment type="caution">
    <text evidence="8">Lacks conserved residue(s) required for the propagation of feature annotation.</text>
</comment>
<dbReference type="AlphaFoldDB" id="A0A249P8P4"/>
<organism evidence="12 13">
    <name type="scientific">Sinorhizobium sojae CCBAU 05684</name>
    <dbReference type="NCBI Taxonomy" id="716928"/>
    <lineage>
        <taxon>Bacteria</taxon>
        <taxon>Pseudomonadati</taxon>
        <taxon>Pseudomonadota</taxon>
        <taxon>Alphaproteobacteria</taxon>
        <taxon>Hyphomicrobiales</taxon>
        <taxon>Rhizobiaceae</taxon>
        <taxon>Sinorhizobium/Ensifer group</taxon>
        <taxon>Sinorhizobium</taxon>
    </lineage>
</organism>
<feature type="active site" description="Charge relay system" evidence="8">
    <location>
        <position position="162"/>
    </location>
</feature>
<dbReference type="OrthoDB" id="9772584at2"/>
<feature type="binding site" evidence="8">
    <location>
        <position position="454"/>
    </location>
    <ligand>
        <name>K(+)</name>
        <dbReference type="ChEBI" id="CHEBI:29103"/>
        <label>2</label>
    </ligand>
</feature>
<dbReference type="UniPathway" id="UPA00529">
    <property type="reaction ID" value="UER00386"/>
</dbReference>
<dbReference type="GO" id="GO:0046872">
    <property type="term" value="F:metal ion binding"/>
    <property type="evidence" value="ECO:0007669"/>
    <property type="project" value="UniProtKB-KW"/>
</dbReference>
<dbReference type="RefSeq" id="WP_034852303.1">
    <property type="nucleotide sequence ID" value="NZ_AJQT01000017.1"/>
</dbReference>
<keyword evidence="3 8" id="KW-0521">NADP</keyword>
<keyword evidence="2 8" id="KW-0479">Metal-binding</keyword>
<feature type="modified residue" description="Cysteine sulfenic acid (-SOH)" evidence="8">
    <location>
        <position position="284"/>
    </location>
</feature>
<dbReference type="Gene3D" id="3.40.309.10">
    <property type="entry name" value="Aldehyde Dehydrogenase, Chain A, domain 2"/>
    <property type="match status" value="1"/>
</dbReference>
<protein>
    <recommendedName>
        <fullName evidence="8">Betaine aldehyde dehydrogenase</fullName>
        <shortName evidence="8">BADH</shortName>
        <ecNumber evidence="8">1.2.1.8</ecNumber>
    </recommendedName>
</protein>
<feature type="binding site" evidence="8">
    <location>
        <position position="252"/>
    </location>
    <ligand>
        <name>NAD(+)</name>
        <dbReference type="ChEBI" id="CHEBI:57540"/>
    </ligand>
</feature>
<dbReference type="InterPro" id="IPR015590">
    <property type="entry name" value="Aldehyde_DH_dom"/>
</dbReference>
<dbReference type="STRING" id="716928.GCA_000261485_00971"/>
<dbReference type="InterPro" id="IPR016161">
    <property type="entry name" value="Ald_DH/histidinol_DH"/>
</dbReference>
<comment type="similarity">
    <text evidence="1 8 10">Belongs to the aldehyde dehydrogenase family.</text>
</comment>
<keyword evidence="13" id="KW-1185">Reference proteome</keyword>
<evidence type="ECO:0000313" key="12">
    <source>
        <dbReference type="EMBL" id="ASY62034.1"/>
    </source>
</evidence>
<evidence type="ECO:0000256" key="7">
    <source>
        <dbReference type="ARBA" id="ARBA00023097"/>
    </source>
</evidence>
<feature type="binding site" evidence="8">
    <location>
        <position position="244"/>
    </location>
    <ligand>
        <name>K(+)</name>
        <dbReference type="ChEBI" id="CHEBI:29103"/>
        <label>2</label>
    </ligand>
</feature>
<keyword evidence="4 8" id="KW-0630">Potassium</keyword>
<dbReference type="EC" id="1.2.1.8" evidence="8"/>
<dbReference type="Pfam" id="PF00171">
    <property type="entry name" value="Aldedh"/>
    <property type="match status" value="1"/>
</dbReference>
<name>A0A249P8P4_9HYPH</name>
<dbReference type="PROSITE" id="PS00687">
    <property type="entry name" value="ALDEHYDE_DEHYDR_GLU"/>
    <property type="match status" value="1"/>
</dbReference>
<dbReference type="HAMAP" id="MF_00804">
    <property type="entry name" value="BADH"/>
    <property type="match status" value="1"/>
</dbReference>
<feature type="binding site" evidence="8">
    <location>
        <position position="457"/>
    </location>
    <ligand>
        <name>K(+)</name>
        <dbReference type="ChEBI" id="CHEBI:29103"/>
        <label>2</label>
    </ligand>
</feature>
<feature type="active site" description="Nucleophile" evidence="8">
    <location>
        <position position="284"/>
    </location>
</feature>
<comment type="function">
    <text evidence="8">Involved in the biosynthesis of the osmoprotectant glycine betaine. Catalyzes the irreversible oxidation of betaine aldehyde to the corresponding acid.</text>
</comment>
<dbReference type="eggNOG" id="COG1012">
    <property type="taxonomic scope" value="Bacteria"/>
</dbReference>
<keyword evidence="6 8" id="KW-0520">NAD</keyword>
<evidence type="ECO:0000256" key="5">
    <source>
        <dbReference type="ARBA" id="ARBA00023002"/>
    </source>
</evidence>
<feature type="domain" description="Aldehyde dehydrogenase" evidence="11">
    <location>
        <begin position="16"/>
        <end position="476"/>
    </location>
</feature>
<dbReference type="InterPro" id="IPR011264">
    <property type="entry name" value="BADH"/>
</dbReference>
<dbReference type="FunFam" id="3.40.605.10:FF:000007">
    <property type="entry name" value="NAD/NADP-dependent betaine aldehyde dehydrogenase"/>
    <property type="match status" value="1"/>
</dbReference>
<dbReference type="InterPro" id="IPR016162">
    <property type="entry name" value="Ald_DH_N"/>
</dbReference>
<evidence type="ECO:0000256" key="10">
    <source>
        <dbReference type="RuleBase" id="RU003345"/>
    </source>
</evidence>
<feature type="binding site" evidence="8">
    <location>
        <position position="93"/>
    </location>
    <ligand>
        <name>K(+)</name>
        <dbReference type="ChEBI" id="CHEBI:29103"/>
        <label>1</label>
    </ligand>
</feature>
<dbReference type="NCBIfam" id="NF009725">
    <property type="entry name" value="PRK13252.1"/>
    <property type="match status" value="1"/>
</dbReference>
<dbReference type="FunFam" id="3.40.605.10:FF:000026">
    <property type="entry name" value="Aldehyde dehydrogenase, putative"/>
    <property type="match status" value="1"/>
</dbReference>
<evidence type="ECO:0000256" key="9">
    <source>
        <dbReference type="PROSITE-ProRule" id="PRU10007"/>
    </source>
</evidence>
<feature type="active site" description="Proton acceptor" evidence="8">
    <location>
        <position position="250"/>
    </location>
</feature>
<comment type="catalytic activity">
    <reaction evidence="8">
        <text>betaine aldehyde + NAD(+) + H2O = glycine betaine + NADH + 2 H(+)</text>
        <dbReference type="Rhea" id="RHEA:15305"/>
        <dbReference type="ChEBI" id="CHEBI:15377"/>
        <dbReference type="ChEBI" id="CHEBI:15378"/>
        <dbReference type="ChEBI" id="CHEBI:15710"/>
        <dbReference type="ChEBI" id="CHEBI:17750"/>
        <dbReference type="ChEBI" id="CHEBI:57540"/>
        <dbReference type="ChEBI" id="CHEBI:57945"/>
        <dbReference type="EC" id="1.2.1.8"/>
    </reaction>
</comment>
<evidence type="ECO:0000256" key="3">
    <source>
        <dbReference type="ARBA" id="ARBA00022857"/>
    </source>
</evidence>
<dbReference type="InterPro" id="IPR016160">
    <property type="entry name" value="Ald_DH_CS_CYS"/>
</dbReference>
<accession>A0A249P8P4</accession>
<comment type="pathway">
    <text evidence="8">Amine and polyamine biosynthesis; betaine biosynthesis via choline pathway; betaine from betaine aldehyde: step 1/1.</text>
</comment>
<gene>
    <name evidence="8" type="primary">betB</name>
    <name evidence="12" type="ORF">SJ05684_c05700</name>
</gene>
<dbReference type="SUPFAM" id="SSF53720">
    <property type="entry name" value="ALDH-like"/>
    <property type="match status" value="1"/>
</dbReference>